<dbReference type="AlphaFoldDB" id="A0A5C6E3B2"/>
<dbReference type="Proteomes" id="UP000315471">
    <property type="component" value="Unassembled WGS sequence"/>
</dbReference>
<sequence length="477" mass="51625">MFHQRTQHAHGSLSWGPTLSRRQALHAGVLRSAGAVIASQMIAMDARANSGVAETERKNERTTDAKPAIVPKAKAVIQVWLGGGPPHTDTFDPKPNSGSDYTGPLSGTCATNVTGIHIGQLMTELGKCADKYSLIRSFTHGQFGHETASYLTQTGRMPGRLVYPAAGAVVTAFKGFPESNGNRQQETSLIPPYVVLTQPQGRFSEAGFLGIKYKPFATGSDPNASRFAVEGIVAPDLSEHQQMQRRDLLNELNALHRAAGQDPRLAMAEKSRSDAYDLMLGDTGLVFNLAEESDEMRLRYGRSKFGQSCLAARRLIENGSKFVTINHGGWDTHKDHFPVMQRKLPELDRGLAALITDLDERGLLESTIVWCIGEFGRTPKVASESPWNGGRHHFGSVFSTLVAGGGFQGGQVVGESNEKGEAVKDRPVYPGDLIGTMYELLGIDPDASLPHPMGEFVRATPGPDDGMETGGRLYEIT</sequence>
<proteinExistence type="predicted"/>
<dbReference type="PANTHER" id="PTHR43737:SF1">
    <property type="entry name" value="DUF1501 DOMAIN-CONTAINING PROTEIN"/>
    <property type="match status" value="1"/>
</dbReference>
<dbReference type="PANTHER" id="PTHR43737">
    <property type="entry name" value="BLL7424 PROTEIN"/>
    <property type="match status" value="1"/>
</dbReference>
<organism evidence="2 3">
    <name type="scientific">Novipirellula aureliae</name>
    <dbReference type="NCBI Taxonomy" id="2527966"/>
    <lineage>
        <taxon>Bacteria</taxon>
        <taxon>Pseudomonadati</taxon>
        <taxon>Planctomycetota</taxon>
        <taxon>Planctomycetia</taxon>
        <taxon>Pirellulales</taxon>
        <taxon>Pirellulaceae</taxon>
        <taxon>Novipirellula</taxon>
    </lineage>
</organism>
<dbReference type="InterPro" id="IPR001763">
    <property type="entry name" value="Rhodanese-like_dom"/>
</dbReference>
<accession>A0A5C6E3B2</accession>
<dbReference type="Pfam" id="PF07394">
    <property type="entry name" value="DUF1501"/>
    <property type="match status" value="1"/>
</dbReference>
<dbReference type="PROSITE" id="PS50206">
    <property type="entry name" value="RHODANESE_3"/>
    <property type="match status" value="1"/>
</dbReference>
<evidence type="ECO:0000313" key="3">
    <source>
        <dbReference type="Proteomes" id="UP000315471"/>
    </source>
</evidence>
<protein>
    <recommendedName>
        <fullName evidence="1">Rhodanese domain-containing protein</fullName>
    </recommendedName>
</protein>
<dbReference type="OrthoDB" id="232436at2"/>
<evidence type="ECO:0000313" key="2">
    <source>
        <dbReference type="EMBL" id="TWU43360.1"/>
    </source>
</evidence>
<evidence type="ECO:0000259" key="1">
    <source>
        <dbReference type="PROSITE" id="PS50206"/>
    </source>
</evidence>
<dbReference type="InterPro" id="IPR010869">
    <property type="entry name" value="DUF1501"/>
</dbReference>
<reference evidence="2 3" key="1">
    <citation type="submission" date="2019-02" db="EMBL/GenBank/DDBJ databases">
        <title>Deep-cultivation of Planctomycetes and their phenomic and genomic characterization uncovers novel biology.</title>
        <authorList>
            <person name="Wiegand S."/>
            <person name="Jogler M."/>
            <person name="Boedeker C."/>
            <person name="Pinto D."/>
            <person name="Vollmers J."/>
            <person name="Rivas-Marin E."/>
            <person name="Kohn T."/>
            <person name="Peeters S.H."/>
            <person name="Heuer A."/>
            <person name="Rast P."/>
            <person name="Oberbeckmann S."/>
            <person name="Bunk B."/>
            <person name="Jeske O."/>
            <person name="Meyerdierks A."/>
            <person name="Storesund J.E."/>
            <person name="Kallscheuer N."/>
            <person name="Luecker S."/>
            <person name="Lage O.M."/>
            <person name="Pohl T."/>
            <person name="Merkel B.J."/>
            <person name="Hornburger P."/>
            <person name="Mueller R.-W."/>
            <person name="Bruemmer F."/>
            <person name="Labrenz M."/>
            <person name="Spormann A.M."/>
            <person name="Op Den Camp H."/>
            <person name="Overmann J."/>
            <person name="Amann R."/>
            <person name="Jetten M.S.M."/>
            <person name="Mascher T."/>
            <person name="Medema M.H."/>
            <person name="Devos D.P."/>
            <person name="Kaster A.-K."/>
            <person name="Ovreas L."/>
            <person name="Rohde M."/>
            <person name="Galperin M.Y."/>
            <person name="Jogler C."/>
        </authorList>
    </citation>
    <scope>NUCLEOTIDE SEQUENCE [LARGE SCALE GENOMIC DNA]</scope>
    <source>
        <strain evidence="2 3">Q31b</strain>
    </source>
</reference>
<dbReference type="Gene3D" id="3.40.720.10">
    <property type="entry name" value="Alkaline Phosphatase, subunit A"/>
    <property type="match status" value="1"/>
</dbReference>
<dbReference type="InterPro" id="IPR017850">
    <property type="entry name" value="Alkaline_phosphatase_core_sf"/>
</dbReference>
<dbReference type="SUPFAM" id="SSF53649">
    <property type="entry name" value="Alkaline phosphatase-like"/>
    <property type="match status" value="1"/>
</dbReference>
<dbReference type="RefSeq" id="WP_146599800.1">
    <property type="nucleotide sequence ID" value="NZ_SJPY01000003.1"/>
</dbReference>
<gene>
    <name evidence="2" type="ORF">Q31b_23990</name>
</gene>
<dbReference type="EMBL" id="SJPY01000003">
    <property type="protein sequence ID" value="TWU43360.1"/>
    <property type="molecule type" value="Genomic_DNA"/>
</dbReference>
<comment type="caution">
    <text evidence="2">The sequence shown here is derived from an EMBL/GenBank/DDBJ whole genome shotgun (WGS) entry which is preliminary data.</text>
</comment>
<keyword evidence="3" id="KW-1185">Reference proteome</keyword>
<name>A0A5C6E3B2_9BACT</name>
<feature type="domain" description="Rhodanese" evidence="1">
    <location>
        <begin position="300"/>
        <end position="342"/>
    </location>
</feature>